<evidence type="ECO:0000313" key="1">
    <source>
        <dbReference type="EMBL" id="KAG5591910.1"/>
    </source>
</evidence>
<keyword evidence="2" id="KW-1185">Reference proteome</keyword>
<accession>A0A9J5XYI0</accession>
<sequence>MHDIVFKIRYFIKCSKKLTEAVLPRLTEAKNLQIAALKNNKGKIDISETTDALEDGLLKRCLVGSFGEEAHERPTLAFKEMSGGEFWRRGT</sequence>
<protein>
    <submittedName>
        <fullName evidence="1">Uncharacterized protein</fullName>
    </submittedName>
</protein>
<dbReference type="EMBL" id="JACXVP010000008">
    <property type="protein sequence ID" value="KAG5591910.1"/>
    <property type="molecule type" value="Genomic_DNA"/>
</dbReference>
<evidence type="ECO:0000313" key="2">
    <source>
        <dbReference type="Proteomes" id="UP000824120"/>
    </source>
</evidence>
<dbReference type="AlphaFoldDB" id="A0A9J5XYI0"/>
<reference evidence="1 2" key="1">
    <citation type="submission" date="2020-09" db="EMBL/GenBank/DDBJ databases">
        <title>De no assembly of potato wild relative species, Solanum commersonii.</title>
        <authorList>
            <person name="Cho K."/>
        </authorList>
    </citation>
    <scope>NUCLEOTIDE SEQUENCE [LARGE SCALE GENOMIC DNA]</scope>
    <source>
        <strain evidence="1">LZ3.2</strain>
        <tissue evidence="1">Leaf</tissue>
    </source>
</reference>
<gene>
    <name evidence="1" type="ORF">H5410_042424</name>
</gene>
<dbReference type="Proteomes" id="UP000824120">
    <property type="component" value="Chromosome 8"/>
</dbReference>
<proteinExistence type="predicted"/>
<comment type="caution">
    <text evidence="1">The sequence shown here is derived from an EMBL/GenBank/DDBJ whole genome shotgun (WGS) entry which is preliminary data.</text>
</comment>
<organism evidence="1 2">
    <name type="scientific">Solanum commersonii</name>
    <name type="common">Commerson's wild potato</name>
    <name type="synonym">Commerson's nightshade</name>
    <dbReference type="NCBI Taxonomy" id="4109"/>
    <lineage>
        <taxon>Eukaryota</taxon>
        <taxon>Viridiplantae</taxon>
        <taxon>Streptophyta</taxon>
        <taxon>Embryophyta</taxon>
        <taxon>Tracheophyta</taxon>
        <taxon>Spermatophyta</taxon>
        <taxon>Magnoliopsida</taxon>
        <taxon>eudicotyledons</taxon>
        <taxon>Gunneridae</taxon>
        <taxon>Pentapetalae</taxon>
        <taxon>asterids</taxon>
        <taxon>lamiids</taxon>
        <taxon>Solanales</taxon>
        <taxon>Solanaceae</taxon>
        <taxon>Solanoideae</taxon>
        <taxon>Solaneae</taxon>
        <taxon>Solanum</taxon>
    </lineage>
</organism>
<name>A0A9J5XYI0_SOLCO</name>